<name>A0ABD7ST40_VIBCL</name>
<accession>A0ABD7ST40</accession>
<gene>
    <name evidence="1" type="ORF">FXF03_00590</name>
</gene>
<sequence length="90" mass="10197">MYEEFTGFKIELVPYAPQTPMMLIIDSAVGLQIELPSTGEFHVMPTDDLGKFHTVMFKMNAKNNKPPEISFMVSTSEIERFKTVSVLPVK</sequence>
<dbReference type="Proteomes" id="UP000323819">
    <property type="component" value="Unassembled WGS sequence"/>
</dbReference>
<proteinExistence type="predicted"/>
<dbReference type="RefSeq" id="WP_148521246.1">
    <property type="nucleotide sequence ID" value="NZ_JACYSN010000019.1"/>
</dbReference>
<comment type="caution">
    <text evidence="1">The sequence shown here is derived from an EMBL/GenBank/DDBJ whole genome shotgun (WGS) entry which is preliminary data.</text>
</comment>
<dbReference type="AlphaFoldDB" id="A0ABD7ST40"/>
<evidence type="ECO:0000313" key="1">
    <source>
        <dbReference type="EMBL" id="TXX67501.1"/>
    </source>
</evidence>
<evidence type="ECO:0000313" key="2">
    <source>
        <dbReference type="Proteomes" id="UP000323819"/>
    </source>
</evidence>
<dbReference type="EMBL" id="VSIJ01000002">
    <property type="protein sequence ID" value="TXX67501.1"/>
    <property type="molecule type" value="Genomic_DNA"/>
</dbReference>
<protein>
    <submittedName>
        <fullName evidence="1">Uncharacterized protein</fullName>
    </submittedName>
</protein>
<organism evidence="1 2">
    <name type="scientific">Vibrio cholerae</name>
    <dbReference type="NCBI Taxonomy" id="666"/>
    <lineage>
        <taxon>Bacteria</taxon>
        <taxon>Pseudomonadati</taxon>
        <taxon>Pseudomonadota</taxon>
        <taxon>Gammaproteobacteria</taxon>
        <taxon>Vibrionales</taxon>
        <taxon>Vibrionaceae</taxon>
        <taxon>Vibrio</taxon>
    </lineage>
</organism>
<reference evidence="1 2" key="1">
    <citation type="submission" date="2019-06" db="EMBL/GenBank/DDBJ databases">
        <title>Vibrio cholerae phylogeny based on whole-genome sequencing reveals genetic diversity and population strucutre.</title>
        <authorList>
            <person name="Zhiqiu Y."/>
            <person name="Bin L."/>
            <person name="Lingyan J."/>
        </authorList>
    </citation>
    <scope>NUCLEOTIDE SEQUENCE [LARGE SCALE GENOMIC DNA]</scope>
    <source>
        <strain evidence="1 2">N2814</strain>
    </source>
</reference>